<keyword evidence="2" id="KW-1185">Reference proteome</keyword>
<dbReference type="EMBL" id="BAABIP010000017">
    <property type="protein sequence ID" value="GAA4770347.1"/>
    <property type="molecule type" value="Genomic_DNA"/>
</dbReference>
<sequence>MLDFYFNDTVNWIKSDKRISNWTTIYKQWEENNSREYLYCLLFPEKLIKEFIKHPTWSLNITHLQPNYVHYSEKPSKYYRWGIESKYEPLVYQQFYNNIYPTKYELIEEIQQFFNLYFDNKTNTYIGIDIASEESEVVKIIKKGGNIEFKIRTHFLRQFLYAKKLVLGFQLDYFRELDKTLAEQNLNENMFFDEFTQHYNFSICFKDYCLKDKDCCDSRLLGKAILRGYESQNIQTDYDKFNSEKCEDFIVDINKDSGNFIYENCNKSEFKKSEYHFYSPVFFKREVLLKYYNSPNLYTIDDGFINMKGSWRLSIDNNNYDFIVVYLGDLRILSHSEQLYWKSFNIEPQSEINKRRFSIDFLSSYYDPEIEDLKFKNEFTRLNKLWLKKFGFYLISEFDQDDIHCFKTIRLPLKNEPCELDILVLNLCKVLIDYLNIKEINKYLNSEQKELRSIEKFENFLKMNQFDNLEKVISFYKALQKLRSTGSAHRKNSDYKKVLENLGYKDLNETGIYKEILNDALISLKILTNNLK</sequence>
<proteinExistence type="predicted"/>
<comment type="caution">
    <text evidence="1">The sequence shown here is derived from an EMBL/GenBank/DDBJ whole genome shotgun (WGS) entry which is preliminary data.</text>
</comment>
<reference evidence="2" key="1">
    <citation type="journal article" date="2019" name="Int. J. Syst. Evol. Microbiol.">
        <title>The Global Catalogue of Microorganisms (GCM) 10K type strain sequencing project: providing services to taxonomists for standard genome sequencing and annotation.</title>
        <authorList>
            <consortium name="The Broad Institute Genomics Platform"/>
            <consortium name="The Broad Institute Genome Sequencing Center for Infectious Disease"/>
            <person name="Wu L."/>
            <person name="Ma J."/>
        </authorList>
    </citation>
    <scope>NUCLEOTIDE SEQUENCE [LARGE SCALE GENOMIC DNA]</scope>
    <source>
        <strain evidence="2">JCM 18198</strain>
    </source>
</reference>
<dbReference type="Proteomes" id="UP001500141">
    <property type="component" value="Unassembled WGS sequence"/>
</dbReference>
<evidence type="ECO:0000313" key="1">
    <source>
        <dbReference type="EMBL" id="GAA4770347.1"/>
    </source>
</evidence>
<dbReference type="RefSeq" id="WP_264542343.1">
    <property type="nucleotide sequence ID" value="NZ_BAABIP010000017.1"/>
</dbReference>
<protein>
    <submittedName>
        <fullName evidence="1">Uncharacterized protein</fullName>
    </submittedName>
</protein>
<name>A0ABP9A0P8_9FLAO</name>
<accession>A0ABP9A0P8</accession>
<gene>
    <name evidence="1" type="ORF">GCM10023230_20620</name>
</gene>
<evidence type="ECO:0000313" key="2">
    <source>
        <dbReference type="Proteomes" id="UP001500141"/>
    </source>
</evidence>
<organism evidence="1 2">
    <name type="scientific">Flavobacterium hankyongi</name>
    <dbReference type="NCBI Taxonomy" id="1176532"/>
    <lineage>
        <taxon>Bacteria</taxon>
        <taxon>Pseudomonadati</taxon>
        <taxon>Bacteroidota</taxon>
        <taxon>Flavobacteriia</taxon>
        <taxon>Flavobacteriales</taxon>
        <taxon>Flavobacteriaceae</taxon>
        <taxon>Flavobacterium</taxon>
    </lineage>
</organism>